<dbReference type="PANTHER" id="PTHR24373">
    <property type="entry name" value="SLIT RELATED LEUCINE-RICH REPEAT NEURONAL PROTEIN"/>
    <property type="match status" value="1"/>
</dbReference>
<keyword evidence="1" id="KW-0433">Leucine-rich repeat</keyword>
<dbReference type="EMBL" id="JXUO01000267">
    <property type="protein sequence ID" value="KKZ11834.1"/>
    <property type="molecule type" value="Genomic_DNA"/>
</dbReference>
<dbReference type="SMART" id="SM00364">
    <property type="entry name" value="LRR_BAC"/>
    <property type="match status" value="4"/>
</dbReference>
<sequence>EGGDTATYTVQLATQPTDAVTVTVSGMASGVTVDTDSTVDGEQTTLSFSTSNWNTAQPVTVSADEDDNNIDEKVRLTHTAAGADYDSVTTKLEVSVTDNDPRLVLSTSALPVDEASTATYTVKLAAQPTMAVTVNVSGMASAVTVAPASLSFSTSNWDTVQTVTVSGVEDENTSDEKVRLTHTASVDYGSVTAELVVTVTDTTPRLVLSTSALPVDEADTATYTVQLANQPTDAVNVNVSGMASAVTVAPTSLSFSTSNWNTARTVTVSGVEDDNNSDEKVTVTNTVAVDYGSVTAELVVTVTDNDPRLTLSPSALRMDEADTATYTVQLATQPTDGVTVTVSGMGSDVTVDPVSLNFSTSNWNTARTVTVSAAEDDNTSNESMTLTHTADGADYGSVTAELMVSVIDAQENICKRLNALSADGTVCDLYNKGITSLSVDDFNGLSNLRELDLTNNRLGSLPADVFNRLSNLRRLNLTATRLNWQPLPADVFDGLSNLRRLDLPNNNLTSLPEDIFAGLSNIQILVLEANKLSSLPKDIFAGLPKLKYLYLGYNYHLTCLPPIPERVSVHPWWRYLPQCDYSHRLVFSPAALPVGEADTATYTMKLAAQPTDAVTVTVSGMTSDVTVVPASLSFSTSNW</sequence>
<dbReference type="Pfam" id="PF13855">
    <property type="entry name" value="LRR_8"/>
    <property type="match status" value="2"/>
</dbReference>
<dbReference type="InterPro" id="IPR001611">
    <property type="entry name" value="Leu-rich_rpt"/>
</dbReference>
<feature type="non-terminal residue" evidence="4">
    <location>
        <position position="639"/>
    </location>
</feature>
<dbReference type="GO" id="GO:0005615">
    <property type="term" value="C:extracellular space"/>
    <property type="evidence" value="ECO:0007669"/>
    <property type="project" value="TreeGrafter"/>
</dbReference>
<name>A0A6N3X4Z6_9SYNE</name>
<evidence type="ECO:0000313" key="5">
    <source>
        <dbReference type="Proteomes" id="UP000035054"/>
    </source>
</evidence>
<dbReference type="Proteomes" id="UP000035054">
    <property type="component" value="Unassembled WGS sequence"/>
</dbReference>
<protein>
    <recommendedName>
        <fullName evidence="6">Calx-beta domain-containing protein</fullName>
    </recommendedName>
</protein>
<evidence type="ECO:0000256" key="1">
    <source>
        <dbReference type="ARBA" id="ARBA00022614"/>
    </source>
</evidence>
<evidence type="ECO:0008006" key="6">
    <source>
        <dbReference type="Google" id="ProtNLM"/>
    </source>
</evidence>
<dbReference type="Gene3D" id="3.80.10.10">
    <property type="entry name" value="Ribonuclease Inhibitor"/>
    <property type="match status" value="1"/>
</dbReference>
<dbReference type="InterPro" id="IPR032675">
    <property type="entry name" value="LRR_dom_sf"/>
</dbReference>
<dbReference type="InterPro" id="IPR050328">
    <property type="entry name" value="Dev_Immune_Receptor"/>
</dbReference>
<dbReference type="InterPro" id="IPR003591">
    <property type="entry name" value="Leu-rich_rpt_typical-subtyp"/>
</dbReference>
<organism evidence="4 5">
    <name type="scientific">Candidatus Synechococcus spongiarum 142</name>
    <dbReference type="NCBI Taxonomy" id="1608213"/>
    <lineage>
        <taxon>Bacteria</taxon>
        <taxon>Bacillati</taxon>
        <taxon>Cyanobacteriota</taxon>
        <taxon>Cyanophyceae</taxon>
        <taxon>Synechococcales</taxon>
        <taxon>Synechococcaceae</taxon>
        <taxon>Synechococcus</taxon>
    </lineage>
</organism>
<dbReference type="SUPFAM" id="SSF52058">
    <property type="entry name" value="L domain-like"/>
    <property type="match status" value="1"/>
</dbReference>
<comment type="caution">
    <text evidence="4">The sequence shown here is derived from an EMBL/GenBank/DDBJ whole genome shotgun (WGS) entry which is preliminary data.</text>
</comment>
<dbReference type="GO" id="GO:0031012">
    <property type="term" value="C:extracellular matrix"/>
    <property type="evidence" value="ECO:0007669"/>
    <property type="project" value="TreeGrafter"/>
</dbReference>
<reference evidence="4 5" key="1">
    <citation type="submission" date="2015-01" db="EMBL/GenBank/DDBJ databases">
        <title>Lifestyle Evolution in Cyanobacterial Symbionts of Sponges.</title>
        <authorList>
            <person name="Burgsdorf I."/>
            <person name="Slaby B.M."/>
            <person name="Handley K.M."/>
            <person name="Haber M."/>
            <person name="Blom J."/>
            <person name="Marshall C.W."/>
            <person name="Gilbert J.A."/>
            <person name="Hentschel U."/>
            <person name="Steindler L."/>
        </authorList>
    </citation>
    <scope>NUCLEOTIDE SEQUENCE [LARGE SCALE GENOMIC DNA]</scope>
    <source>
        <strain evidence="4">142</strain>
    </source>
</reference>
<dbReference type="PANTHER" id="PTHR24373:SF383">
    <property type="entry name" value="LEUCINE-RICH REPEAT-CONTAINING PROTEIN 15-LIKE"/>
    <property type="match status" value="1"/>
</dbReference>
<feature type="non-terminal residue" evidence="4">
    <location>
        <position position="1"/>
    </location>
</feature>
<gene>
    <name evidence="4" type="ORF">TH68_08165</name>
</gene>
<accession>A0A6N3X4Z6</accession>
<evidence type="ECO:0000313" key="4">
    <source>
        <dbReference type="EMBL" id="KKZ11834.1"/>
    </source>
</evidence>
<evidence type="ECO:0000256" key="2">
    <source>
        <dbReference type="ARBA" id="ARBA00022729"/>
    </source>
</evidence>
<dbReference type="AlphaFoldDB" id="A0A6N3X4Z6"/>
<keyword evidence="3" id="KW-0677">Repeat</keyword>
<keyword evidence="2" id="KW-0732">Signal</keyword>
<proteinExistence type="predicted"/>
<dbReference type="SMART" id="SM00369">
    <property type="entry name" value="LRR_TYP"/>
    <property type="match status" value="5"/>
</dbReference>
<dbReference type="PROSITE" id="PS51450">
    <property type="entry name" value="LRR"/>
    <property type="match status" value="2"/>
</dbReference>
<evidence type="ECO:0000256" key="3">
    <source>
        <dbReference type="ARBA" id="ARBA00022737"/>
    </source>
</evidence>